<keyword evidence="3 9" id="KW-0436">Ligase</keyword>
<keyword evidence="4 9" id="KW-0547">Nucleotide-binding</keyword>
<proteinExistence type="inferred from homology"/>
<evidence type="ECO:0000256" key="9">
    <source>
        <dbReference type="HAMAP-Rule" id="MF_00049"/>
    </source>
</evidence>
<evidence type="ECO:0000256" key="10">
    <source>
        <dbReference type="RuleBase" id="RU363035"/>
    </source>
</evidence>
<gene>
    <name evidence="9" type="primary">leuS</name>
    <name evidence="14" type="ORF">AC230_02230</name>
</gene>
<dbReference type="GO" id="GO:0004823">
    <property type="term" value="F:leucine-tRNA ligase activity"/>
    <property type="evidence" value="ECO:0007669"/>
    <property type="project" value="UniProtKB-UniRule"/>
</dbReference>
<evidence type="ECO:0000256" key="6">
    <source>
        <dbReference type="ARBA" id="ARBA00022917"/>
    </source>
</evidence>
<evidence type="ECO:0000259" key="12">
    <source>
        <dbReference type="Pfam" id="PF08264"/>
    </source>
</evidence>
<evidence type="ECO:0000256" key="2">
    <source>
        <dbReference type="ARBA" id="ARBA00022490"/>
    </source>
</evidence>
<dbReference type="CDD" id="cd00812">
    <property type="entry name" value="LeuRS_core"/>
    <property type="match status" value="1"/>
</dbReference>
<dbReference type="Gene3D" id="1.10.730.10">
    <property type="entry name" value="Isoleucyl-tRNA Synthetase, Domain 1"/>
    <property type="match status" value="2"/>
</dbReference>
<dbReference type="FunFam" id="3.40.50.620:FF:000003">
    <property type="entry name" value="Leucine--tRNA ligase"/>
    <property type="match status" value="1"/>
</dbReference>
<dbReference type="STRING" id="1678637.AC230_02230"/>
<dbReference type="HAMAP" id="MF_00049_B">
    <property type="entry name" value="Leu_tRNA_synth_B"/>
    <property type="match status" value="1"/>
</dbReference>
<evidence type="ECO:0000313" key="15">
    <source>
        <dbReference type="Proteomes" id="UP000037288"/>
    </source>
</evidence>
<feature type="domain" description="Methionyl/Valyl/Leucyl/Isoleucyl-tRNA synthetase anticodon-binding" evidence="12">
    <location>
        <begin position="672"/>
        <end position="793"/>
    </location>
</feature>
<evidence type="ECO:0000256" key="4">
    <source>
        <dbReference type="ARBA" id="ARBA00022741"/>
    </source>
</evidence>
<keyword evidence="6 9" id="KW-0648">Protein biosynthesis</keyword>
<dbReference type="InterPro" id="IPR001412">
    <property type="entry name" value="aa-tRNA-synth_I_CS"/>
</dbReference>
<dbReference type="PROSITE" id="PS00178">
    <property type="entry name" value="AA_TRNA_LIGASE_I"/>
    <property type="match status" value="1"/>
</dbReference>
<dbReference type="SUPFAM" id="SSF50677">
    <property type="entry name" value="ValRS/IleRS/LeuRS editing domain"/>
    <property type="match status" value="1"/>
</dbReference>
<sequence length="833" mass="92951">MSDEQGVTARETYDPHSSIDKWLRLWREERLFEAEELTPASPKDEQRTLVVSMFPYPSGDLHMGHAEVYSISDTMARFARMRGQQVLNPIAWDSFGLPAENAARKRNLDPRDWTYGNIDIQAESFERLGISFDWRTRFHTSDPEYYRWNQWLFLKMFERGLAYRKEAPVNWCPSDETVLANEQVIQGQCERCGTDVVKRNLTQWFFRTTAYAQRLLDDMEQLQGKWPDEILSMQRNWIGRSTGAHIDFQIEGRSEPVRVFSTRPDTLYGATFFVVAADSALADELCDAEHRVAFEEYRAGLASKAEMERLAIDRPMTGVFLGRYAVNPVNGERLPTYAADYVLADYGTGAVMAVPAHDQRDLNFARAFGLPVRAVVDTGEPDPADTGIATAGDGVLMNSGPLNGLRKEAAITAVIADLEERGVGHGAVTYRLRDWLLSRQRYWGTPIPIIYCDSCGAVPVPEEQLPVKLPEGGYTLRPEGGKSPLETASAWVEVNCPACGQQARRDTDTMDTFVDSSWYFLRYPNPRYKDGPFDPAGMAAWLPVDEYVGGKEHATGHLMYARFFTKVLHDLGLVPFTEPFTRLTNQGQVIMNGKAMSKSLGNLVNLQEQIAQHGPDAVRVTMLFASPPEDDIDWADVSPAGSVKWLARVWRLAGDVGNASPAPANPTGDLDLRKVVHRLVDEATQAMENKRFNVGIARMMQLTNMLRQAVDRQPGSGDGAVQEGTAALVRMLSCVAPFTAEECWVRLGHESSVLKAGWPDVDSALLVEEKVTCVVQVAGKFRDRIEVSPDISEEELRELAFRSQKVRAALDGTSVAKTIVLAPKLVNFVPARG</sequence>
<evidence type="ECO:0000256" key="5">
    <source>
        <dbReference type="ARBA" id="ARBA00022840"/>
    </source>
</evidence>
<dbReference type="AlphaFoldDB" id="A0A0K9XJL5"/>
<dbReference type="SUPFAM" id="SSF47323">
    <property type="entry name" value="Anticodon-binding domain of a subclass of class I aminoacyl-tRNA synthetases"/>
    <property type="match status" value="1"/>
</dbReference>
<reference evidence="15" key="1">
    <citation type="submission" date="2015-07" db="EMBL/GenBank/DDBJ databases">
        <title>Draft genome sequence of Streptomyces sp. CMAA 1322, a bacterium isolated from Caatinga biome, from dry forest semiarid of Brazil.</title>
        <authorList>
            <person name="Santos S.N."/>
            <person name="Gacesa R."/>
            <person name="Taketani R.G."/>
            <person name="Long P.F."/>
            <person name="Melo I.S."/>
        </authorList>
    </citation>
    <scope>NUCLEOTIDE SEQUENCE [LARGE SCALE GENOMIC DNA]</scope>
    <source>
        <strain evidence="15">CMAA 1322</strain>
    </source>
</reference>
<dbReference type="Pfam" id="PF08264">
    <property type="entry name" value="Anticodon_1"/>
    <property type="match status" value="1"/>
</dbReference>
<feature type="short sequence motif" description="'HIGH' region" evidence="9">
    <location>
        <begin position="55"/>
        <end position="65"/>
    </location>
</feature>
<dbReference type="PRINTS" id="PR00985">
    <property type="entry name" value="TRNASYNTHLEU"/>
</dbReference>
<dbReference type="CDD" id="cd07958">
    <property type="entry name" value="Anticodon_Ia_Leu_BEm"/>
    <property type="match status" value="1"/>
</dbReference>
<dbReference type="InterPro" id="IPR014729">
    <property type="entry name" value="Rossmann-like_a/b/a_fold"/>
</dbReference>
<dbReference type="GO" id="GO:0002161">
    <property type="term" value="F:aminoacyl-tRNA deacylase activity"/>
    <property type="evidence" value="ECO:0007669"/>
    <property type="project" value="InterPro"/>
</dbReference>
<dbReference type="PATRIC" id="fig|1678637.3.peg.477"/>
<dbReference type="OrthoDB" id="9810365at2"/>
<feature type="domain" description="Aminoacyl-tRNA synthetase class Ia" evidence="11">
    <location>
        <begin position="432"/>
        <end position="634"/>
    </location>
</feature>
<evidence type="ECO:0000256" key="8">
    <source>
        <dbReference type="ARBA" id="ARBA00047469"/>
    </source>
</evidence>
<evidence type="ECO:0000256" key="7">
    <source>
        <dbReference type="ARBA" id="ARBA00023146"/>
    </source>
</evidence>
<dbReference type="Pfam" id="PF13603">
    <property type="entry name" value="tRNA-synt_1_2"/>
    <property type="match status" value="1"/>
</dbReference>
<dbReference type="NCBIfam" id="TIGR00396">
    <property type="entry name" value="leuS_bact"/>
    <property type="match status" value="1"/>
</dbReference>
<keyword evidence="7 9" id="KW-0030">Aminoacyl-tRNA synthetase</keyword>
<feature type="domain" description="Leucyl-tRNA synthetase editing" evidence="13">
    <location>
        <begin position="235"/>
        <end position="418"/>
    </location>
</feature>
<dbReference type="Gene3D" id="3.10.20.590">
    <property type="match status" value="1"/>
</dbReference>
<dbReference type="SUPFAM" id="SSF52374">
    <property type="entry name" value="Nucleotidylyl transferase"/>
    <property type="match status" value="1"/>
</dbReference>
<comment type="caution">
    <text evidence="14">The sequence shown here is derived from an EMBL/GenBank/DDBJ whole genome shotgun (WGS) entry which is preliminary data.</text>
</comment>
<dbReference type="PANTHER" id="PTHR43740:SF2">
    <property type="entry name" value="LEUCINE--TRNA LIGASE, MITOCHONDRIAL"/>
    <property type="match status" value="1"/>
</dbReference>
<name>A0A0K9XJL5_9ACTN</name>
<comment type="similarity">
    <text evidence="1 9 10">Belongs to the class-I aminoacyl-tRNA synthetase family.</text>
</comment>
<dbReference type="GO" id="GO:0006429">
    <property type="term" value="P:leucyl-tRNA aminoacylation"/>
    <property type="evidence" value="ECO:0007669"/>
    <property type="project" value="UniProtKB-UniRule"/>
</dbReference>
<comment type="catalytic activity">
    <reaction evidence="8 9">
        <text>tRNA(Leu) + L-leucine + ATP = L-leucyl-tRNA(Leu) + AMP + diphosphate</text>
        <dbReference type="Rhea" id="RHEA:11688"/>
        <dbReference type="Rhea" id="RHEA-COMP:9613"/>
        <dbReference type="Rhea" id="RHEA-COMP:9622"/>
        <dbReference type="ChEBI" id="CHEBI:30616"/>
        <dbReference type="ChEBI" id="CHEBI:33019"/>
        <dbReference type="ChEBI" id="CHEBI:57427"/>
        <dbReference type="ChEBI" id="CHEBI:78442"/>
        <dbReference type="ChEBI" id="CHEBI:78494"/>
        <dbReference type="ChEBI" id="CHEBI:456215"/>
        <dbReference type="EC" id="6.1.1.4"/>
    </reaction>
</comment>
<dbReference type="Gene3D" id="3.40.50.620">
    <property type="entry name" value="HUPs"/>
    <property type="match status" value="2"/>
</dbReference>
<dbReference type="RefSeq" id="WP_049714213.1">
    <property type="nucleotide sequence ID" value="NZ_LFXA01000002.1"/>
</dbReference>
<keyword evidence="5 9" id="KW-0067">ATP-binding</keyword>
<dbReference type="InterPro" id="IPR002302">
    <property type="entry name" value="Leu-tRNA-ligase"/>
</dbReference>
<dbReference type="InterPro" id="IPR025709">
    <property type="entry name" value="Leu_tRNA-synth_edit"/>
</dbReference>
<keyword evidence="2 9" id="KW-0963">Cytoplasm</keyword>
<feature type="domain" description="Aminoacyl-tRNA synthetase class Ia" evidence="11">
    <location>
        <begin position="21"/>
        <end position="223"/>
    </location>
</feature>
<dbReference type="FunFam" id="1.10.730.10:FF:000002">
    <property type="entry name" value="Leucine--tRNA ligase"/>
    <property type="match status" value="1"/>
</dbReference>
<evidence type="ECO:0000259" key="13">
    <source>
        <dbReference type="Pfam" id="PF13603"/>
    </source>
</evidence>
<feature type="binding site" evidence="9">
    <location>
        <position position="598"/>
    </location>
    <ligand>
        <name>ATP</name>
        <dbReference type="ChEBI" id="CHEBI:30616"/>
    </ligand>
</feature>
<evidence type="ECO:0000259" key="11">
    <source>
        <dbReference type="Pfam" id="PF00133"/>
    </source>
</evidence>
<accession>A0A0K9XJL5</accession>
<keyword evidence="15" id="KW-1185">Reference proteome</keyword>
<evidence type="ECO:0000313" key="14">
    <source>
        <dbReference type="EMBL" id="KNB53503.1"/>
    </source>
</evidence>
<dbReference type="InterPro" id="IPR009080">
    <property type="entry name" value="tRNAsynth_Ia_anticodon-bd"/>
</dbReference>
<dbReference type="EMBL" id="LFXA01000002">
    <property type="protein sequence ID" value="KNB53503.1"/>
    <property type="molecule type" value="Genomic_DNA"/>
</dbReference>
<dbReference type="FunFam" id="3.40.50.620:FF:000056">
    <property type="entry name" value="Leucine--tRNA ligase"/>
    <property type="match status" value="1"/>
</dbReference>
<organism evidence="14 15">
    <name type="scientific">Streptomyces caatingaensis</name>
    <dbReference type="NCBI Taxonomy" id="1678637"/>
    <lineage>
        <taxon>Bacteria</taxon>
        <taxon>Bacillati</taxon>
        <taxon>Actinomycetota</taxon>
        <taxon>Actinomycetes</taxon>
        <taxon>Kitasatosporales</taxon>
        <taxon>Streptomycetaceae</taxon>
        <taxon>Streptomyces</taxon>
    </lineage>
</organism>
<dbReference type="Proteomes" id="UP000037288">
    <property type="component" value="Unassembled WGS sequence"/>
</dbReference>
<feature type="short sequence motif" description="'KMSKS' region" evidence="9">
    <location>
        <begin position="595"/>
        <end position="599"/>
    </location>
</feature>
<dbReference type="InterPro" id="IPR009008">
    <property type="entry name" value="Val/Leu/Ile-tRNA-synth_edit"/>
</dbReference>
<dbReference type="InterPro" id="IPR013155">
    <property type="entry name" value="M/V/L/I-tRNA-synth_anticd-bd"/>
</dbReference>
<evidence type="ECO:0000256" key="3">
    <source>
        <dbReference type="ARBA" id="ARBA00022598"/>
    </source>
</evidence>
<comment type="subcellular location">
    <subcellularLocation>
        <location evidence="9">Cytoplasm</location>
    </subcellularLocation>
</comment>
<dbReference type="GO" id="GO:0005829">
    <property type="term" value="C:cytosol"/>
    <property type="evidence" value="ECO:0007669"/>
    <property type="project" value="TreeGrafter"/>
</dbReference>
<dbReference type="Pfam" id="PF00133">
    <property type="entry name" value="tRNA-synt_1"/>
    <property type="match status" value="2"/>
</dbReference>
<evidence type="ECO:0000256" key="1">
    <source>
        <dbReference type="ARBA" id="ARBA00005594"/>
    </source>
</evidence>
<dbReference type="GO" id="GO:0005524">
    <property type="term" value="F:ATP binding"/>
    <property type="evidence" value="ECO:0007669"/>
    <property type="project" value="UniProtKB-UniRule"/>
</dbReference>
<protein>
    <recommendedName>
        <fullName evidence="9">Leucine--tRNA ligase</fullName>
        <ecNumber evidence="9">6.1.1.4</ecNumber>
    </recommendedName>
    <alternativeName>
        <fullName evidence="9">Leucyl-tRNA synthetase</fullName>
        <shortName evidence="9">LeuRS</shortName>
    </alternativeName>
</protein>
<dbReference type="EC" id="6.1.1.4" evidence="9"/>
<dbReference type="InterPro" id="IPR002300">
    <property type="entry name" value="aa-tRNA-synth_Ia"/>
</dbReference>
<dbReference type="PANTHER" id="PTHR43740">
    <property type="entry name" value="LEUCYL-TRNA SYNTHETASE"/>
    <property type="match status" value="1"/>
</dbReference>